<dbReference type="PROSITE" id="PS00678">
    <property type="entry name" value="WD_REPEATS_1"/>
    <property type="match status" value="1"/>
</dbReference>
<proteinExistence type="predicted"/>
<evidence type="ECO:0000256" key="2">
    <source>
        <dbReference type="ARBA" id="ARBA00022737"/>
    </source>
</evidence>
<comment type="caution">
    <text evidence="4">The sequence shown here is derived from an EMBL/GenBank/DDBJ whole genome shotgun (WGS) entry which is preliminary data.</text>
</comment>
<evidence type="ECO:0000256" key="1">
    <source>
        <dbReference type="ARBA" id="ARBA00022574"/>
    </source>
</evidence>
<dbReference type="InterPro" id="IPR036322">
    <property type="entry name" value="WD40_repeat_dom_sf"/>
</dbReference>
<evidence type="ECO:0000256" key="3">
    <source>
        <dbReference type="PROSITE-ProRule" id="PRU00221"/>
    </source>
</evidence>
<protein>
    <submittedName>
        <fullName evidence="4">Uncharacterized protein</fullName>
    </submittedName>
</protein>
<dbReference type="SUPFAM" id="SSF50978">
    <property type="entry name" value="WD40 repeat-like"/>
    <property type="match status" value="1"/>
</dbReference>
<gene>
    <name evidence="4" type="ORF">WICMUC_001049</name>
</gene>
<evidence type="ECO:0000313" key="4">
    <source>
        <dbReference type="EMBL" id="KAH3679368.1"/>
    </source>
</evidence>
<dbReference type="GO" id="GO:0032991">
    <property type="term" value="C:protein-containing complex"/>
    <property type="evidence" value="ECO:0007669"/>
    <property type="project" value="UniProtKB-ARBA"/>
</dbReference>
<name>A0A9P8TH46_9ASCO</name>
<dbReference type="SMART" id="SM00320">
    <property type="entry name" value="WD40"/>
    <property type="match status" value="4"/>
</dbReference>
<dbReference type="InterPro" id="IPR001680">
    <property type="entry name" value="WD40_rpt"/>
</dbReference>
<dbReference type="Proteomes" id="UP000769528">
    <property type="component" value="Unassembled WGS sequence"/>
</dbReference>
<dbReference type="InterPro" id="IPR015943">
    <property type="entry name" value="WD40/YVTN_repeat-like_dom_sf"/>
</dbReference>
<reference evidence="4" key="1">
    <citation type="journal article" date="2021" name="Open Biol.">
        <title>Shared evolutionary footprints suggest mitochondrial oxidative damage underlies multiple complex I losses in fungi.</title>
        <authorList>
            <person name="Schikora-Tamarit M.A."/>
            <person name="Marcet-Houben M."/>
            <person name="Nosek J."/>
            <person name="Gabaldon T."/>
        </authorList>
    </citation>
    <scope>NUCLEOTIDE SEQUENCE</scope>
    <source>
        <strain evidence="4">CBS6341</strain>
    </source>
</reference>
<dbReference type="Pfam" id="PF00400">
    <property type="entry name" value="WD40"/>
    <property type="match status" value="1"/>
</dbReference>
<feature type="repeat" description="WD" evidence="3">
    <location>
        <begin position="246"/>
        <end position="287"/>
    </location>
</feature>
<reference evidence="4" key="2">
    <citation type="submission" date="2021-01" db="EMBL/GenBank/DDBJ databases">
        <authorList>
            <person name="Schikora-Tamarit M.A."/>
        </authorList>
    </citation>
    <scope>NUCLEOTIDE SEQUENCE</scope>
    <source>
        <strain evidence="4">CBS6341</strain>
    </source>
</reference>
<keyword evidence="5" id="KW-1185">Reference proteome</keyword>
<dbReference type="PANTHER" id="PTHR44090:SF1">
    <property type="entry name" value="SUPERKILLER COMPLEX PROTEIN 8"/>
    <property type="match status" value="1"/>
</dbReference>
<dbReference type="GO" id="GO:0005634">
    <property type="term" value="C:nucleus"/>
    <property type="evidence" value="ECO:0007669"/>
    <property type="project" value="TreeGrafter"/>
</dbReference>
<dbReference type="PROSITE" id="PS50082">
    <property type="entry name" value="WD_REPEATS_2"/>
    <property type="match status" value="1"/>
</dbReference>
<evidence type="ECO:0000313" key="5">
    <source>
        <dbReference type="Proteomes" id="UP000769528"/>
    </source>
</evidence>
<accession>A0A9P8TH46</accession>
<dbReference type="InterPro" id="IPR051510">
    <property type="entry name" value="SKI8"/>
</dbReference>
<dbReference type="OrthoDB" id="10251741at2759"/>
<dbReference type="InterPro" id="IPR019775">
    <property type="entry name" value="WD40_repeat_CS"/>
</dbReference>
<keyword evidence="2" id="KW-0677">Repeat</keyword>
<dbReference type="PANTHER" id="PTHR44090">
    <property type="entry name" value="WD REPEAT-CONTAINING PROTEIN 61"/>
    <property type="match status" value="1"/>
</dbReference>
<dbReference type="Gene3D" id="2.130.10.10">
    <property type="entry name" value="YVTN repeat-like/Quinoprotein amine dehydrogenase"/>
    <property type="match status" value="1"/>
</dbReference>
<sequence>MVWDGFLKFWQNNINETDNPKSYVLEKFVDKSGIHHLSVYEDKIDSINYIFIIAVSFNGKLHLLQIIDNNEIKILNIDDYGFNFTQNGESYWAIKFDKDLENNQNFSKFVTTSPNGKIKIWNFKILNGLPNFEFYGDINLGHNNGFPTCIDLSIVENKLSIGDSNGEVLIFELNSLKPLFTFHNNSLQNSSNSTVRSIKFSPLGKILAVAKDIGNYGIITLYDTKYGENIGNLTIPSHSTKNSNGIYSHDGWCFEIDFNETGESLVSCGYDSKVRVWNVENRERESTLNLSPSDLDYEDSNANNNDDLGTSPAIGVKFIKKGIRGGAGGDKNDGLVVISLDKGIRWYREAGGI</sequence>
<organism evidence="4 5">
    <name type="scientific">Wickerhamomyces mucosus</name>
    <dbReference type="NCBI Taxonomy" id="1378264"/>
    <lineage>
        <taxon>Eukaryota</taxon>
        <taxon>Fungi</taxon>
        <taxon>Dikarya</taxon>
        <taxon>Ascomycota</taxon>
        <taxon>Saccharomycotina</taxon>
        <taxon>Saccharomycetes</taxon>
        <taxon>Phaffomycetales</taxon>
        <taxon>Wickerhamomycetaceae</taxon>
        <taxon>Wickerhamomyces</taxon>
    </lineage>
</organism>
<keyword evidence="1 3" id="KW-0853">WD repeat</keyword>
<dbReference type="AlphaFoldDB" id="A0A9P8TH46"/>
<dbReference type="PROSITE" id="PS50294">
    <property type="entry name" value="WD_REPEATS_REGION"/>
    <property type="match status" value="1"/>
</dbReference>
<dbReference type="EMBL" id="JAEUBF010000320">
    <property type="protein sequence ID" value="KAH3679368.1"/>
    <property type="molecule type" value="Genomic_DNA"/>
</dbReference>